<dbReference type="GO" id="GO:0043488">
    <property type="term" value="P:regulation of mRNA stability"/>
    <property type="evidence" value="ECO:0007669"/>
    <property type="project" value="TreeGrafter"/>
</dbReference>
<dbReference type="PANTHER" id="PTHR12962:SF1">
    <property type="entry name" value="COLD SHOCK DOMAIN-CONTAINING PROTEIN CG9705"/>
    <property type="match status" value="1"/>
</dbReference>
<evidence type="ECO:0000313" key="6">
    <source>
        <dbReference type="Proteomes" id="UP000288587"/>
    </source>
</evidence>
<keyword evidence="1" id="KW-0597">Phosphoprotein</keyword>
<evidence type="ECO:0000259" key="4">
    <source>
        <dbReference type="PROSITE" id="PS51857"/>
    </source>
</evidence>
<dbReference type="Proteomes" id="UP000288587">
    <property type="component" value="Unassembled WGS sequence"/>
</dbReference>
<keyword evidence="6" id="KW-1185">Reference proteome</keyword>
<name>A0A3S2UEU9_9BURK</name>
<evidence type="ECO:0000256" key="1">
    <source>
        <dbReference type="ARBA" id="ARBA00022553"/>
    </source>
</evidence>
<gene>
    <name evidence="5" type="ORF">EOD73_13870</name>
</gene>
<dbReference type="Pfam" id="PF05901">
    <property type="entry name" value="Excalibur"/>
    <property type="match status" value="1"/>
</dbReference>
<dbReference type="SMART" id="SM00357">
    <property type="entry name" value="CSP"/>
    <property type="match status" value="1"/>
</dbReference>
<dbReference type="PANTHER" id="PTHR12962">
    <property type="entry name" value="CALCIUM-REGULATED HEAT STABLE PROTEIN CRHSP-24-RELATED"/>
    <property type="match status" value="1"/>
</dbReference>
<dbReference type="AlphaFoldDB" id="A0A3S2UEU9"/>
<sequence length="193" mass="20887">MLRTWVDDKGFGFIAPTGGGPEVFVHISSLPRDRTRPVAGERVSYELGAGRDGRPQALHVVRDALGPIDDAPATRRPPRSSPASRPPRRASGWLGRSLWVVLFAALAWGAHQRWSQRAMPGADPHPLAVEHPAETADPGVPTATEGFRCDGRQHCSQMRSCAEAKAFLRHCPNQKTDGDGDGVPCELQWCNGG</sequence>
<dbReference type="PROSITE" id="PS51857">
    <property type="entry name" value="CSD_2"/>
    <property type="match status" value="1"/>
</dbReference>
<dbReference type="Pfam" id="PF00313">
    <property type="entry name" value="CSD"/>
    <property type="match status" value="1"/>
</dbReference>
<evidence type="ECO:0000256" key="2">
    <source>
        <dbReference type="RuleBase" id="RU000408"/>
    </source>
</evidence>
<dbReference type="InterPro" id="IPR012340">
    <property type="entry name" value="NA-bd_OB-fold"/>
</dbReference>
<dbReference type="InterPro" id="IPR011129">
    <property type="entry name" value="CSD"/>
</dbReference>
<dbReference type="InterPro" id="IPR052069">
    <property type="entry name" value="Ca-reg_mRNA-binding_domain"/>
</dbReference>
<dbReference type="SUPFAM" id="SSF50249">
    <property type="entry name" value="Nucleic acid-binding proteins"/>
    <property type="match status" value="1"/>
</dbReference>
<dbReference type="CDD" id="cd04458">
    <property type="entry name" value="CSP_CDS"/>
    <property type="match status" value="1"/>
</dbReference>
<comment type="subcellular location">
    <subcellularLocation>
        <location evidence="2">Cytoplasm</location>
    </subcellularLocation>
</comment>
<organism evidence="5 6">
    <name type="scientific">Inhella crocodyli</name>
    <dbReference type="NCBI Taxonomy" id="2499851"/>
    <lineage>
        <taxon>Bacteria</taxon>
        <taxon>Pseudomonadati</taxon>
        <taxon>Pseudomonadota</taxon>
        <taxon>Betaproteobacteria</taxon>
        <taxon>Burkholderiales</taxon>
        <taxon>Sphaerotilaceae</taxon>
        <taxon>Inhella</taxon>
    </lineage>
</organism>
<comment type="caution">
    <text evidence="5">The sequence shown here is derived from an EMBL/GenBank/DDBJ whole genome shotgun (WGS) entry which is preliminary data.</text>
</comment>
<dbReference type="SMART" id="SM00894">
    <property type="entry name" value="Excalibur"/>
    <property type="match status" value="1"/>
</dbReference>
<dbReference type="EMBL" id="SACM01000004">
    <property type="protein sequence ID" value="RVT83873.1"/>
    <property type="molecule type" value="Genomic_DNA"/>
</dbReference>
<dbReference type="GO" id="GO:0003730">
    <property type="term" value="F:mRNA 3'-UTR binding"/>
    <property type="evidence" value="ECO:0007669"/>
    <property type="project" value="TreeGrafter"/>
</dbReference>
<dbReference type="Gene3D" id="2.40.50.140">
    <property type="entry name" value="Nucleic acid-binding proteins"/>
    <property type="match status" value="1"/>
</dbReference>
<reference evidence="5 6" key="1">
    <citation type="submission" date="2019-01" db="EMBL/GenBank/DDBJ databases">
        <authorList>
            <person name="Chen W.-M."/>
        </authorList>
    </citation>
    <scope>NUCLEOTIDE SEQUENCE [LARGE SCALE GENOMIC DNA]</scope>
    <source>
        <strain evidence="5 6">CCP-18</strain>
    </source>
</reference>
<dbReference type="InterPro" id="IPR008613">
    <property type="entry name" value="Excalibur_Ca-bd_domain"/>
</dbReference>
<feature type="domain" description="CSD" evidence="4">
    <location>
        <begin position="1"/>
        <end position="62"/>
    </location>
</feature>
<dbReference type="OrthoDB" id="72963at2"/>
<evidence type="ECO:0000256" key="3">
    <source>
        <dbReference type="SAM" id="MobiDB-lite"/>
    </source>
</evidence>
<evidence type="ECO:0000313" key="5">
    <source>
        <dbReference type="EMBL" id="RVT83873.1"/>
    </source>
</evidence>
<dbReference type="InterPro" id="IPR002059">
    <property type="entry name" value="CSP_DNA-bd"/>
</dbReference>
<dbReference type="InterPro" id="IPR019844">
    <property type="entry name" value="CSD_CS"/>
</dbReference>
<feature type="region of interest" description="Disordered" evidence="3">
    <location>
        <begin position="65"/>
        <end position="90"/>
    </location>
</feature>
<dbReference type="PROSITE" id="PS00352">
    <property type="entry name" value="CSD_1"/>
    <property type="match status" value="1"/>
</dbReference>
<proteinExistence type="predicted"/>
<accession>A0A3S2UEU9</accession>
<protein>
    <submittedName>
        <fullName evidence="5">Cold-shock protein</fullName>
    </submittedName>
</protein>
<dbReference type="GO" id="GO:0005829">
    <property type="term" value="C:cytosol"/>
    <property type="evidence" value="ECO:0007669"/>
    <property type="project" value="UniProtKB-ARBA"/>
</dbReference>